<dbReference type="AlphaFoldDB" id="A0A226ESK4"/>
<proteinExistence type="predicted"/>
<evidence type="ECO:0000259" key="2">
    <source>
        <dbReference type="Pfam" id="PF00561"/>
    </source>
</evidence>
<dbReference type="SUPFAM" id="SSF53474">
    <property type="entry name" value="alpha/beta-Hydrolases"/>
    <property type="match status" value="1"/>
</dbReference>
<feature type="transmembrane region" description="Helical" evidence="1">
    <location>
        <begin position="7"/>
        <end position="25"/>
    </location>
</feature>
<accession>A0A226ESK4</accession>
<gene>
    <name evidence="3" type="ORF">Fcan01_05763</name>
</gene>
<feature type="domain" description="AB hydrolase-1" evidence="2">
    <location>
        <begin position="131"/>
        <end position="239"/>
    </location>
</feature>
<dbReference type="OrthoDB" id="10249433at2759"/>
<dbReference type="GO" id="GO:0047372">
    <property type="term" value="F:monoacylglycerol lipase activity"/>
    <property type="evidence" value="ECO:0007669"/>
    <property type="project" value="TreeGrafter"/>
</dbReference>
<evidence type="ECO:0000256" key="1">
    <source>
        <dbReference type="SAM" id="Phobius"/>
    </source>
</evidence>
<dbReference type="InterPro" id="IPR000073">
    <property type="entry name" value="AB_hydrolase_1"/>
</dbReference>
<keyword evidence="4" id="KW-1185">Reference proteome</keyword>
<dbReference type="InterPro" id="IPR029058">
    <property type="entry name" value="AB_hydrolase_fold"/>
</dbReference>
<keyword evidence="1" id="KW-1133">Transmembrane helix</keyword>
<keyword evidence="1" id="KW-0472">Membrane</keyword>
<evidence type="ECO:0000313" key="4">
    <source>
        <dbReference type="Proteomes" id="UP000198287"/>
    </source>
</evidence>
<comment type="caution">
    <text evidence="3">The sequence shown here is derived from an EMBL/GenBank/DDBJ whole genome shotgun (WGS) entry which is preliminary data.</text>
</comment>
<dbReference type="PANTHER" id="PTHR12277">
    <property type="entry name" value="ALPHA/BETA HYDROLASE DOMAIN-CONTAINING PROTEIN"/>
    <property type="match status" value="1"/>
</dbReference>
<dbReference type="OMA" id="YELHNCL"/>
<organism evidence="3 4">
    <name type="scientific">Folsomia candida</name>
    <name type="common">Springtail</name>
    <dbReference type="NCBI Taxonomy" id="158441"/>
    <lineage>
        <taxon>Eukaryota</taxon>
        <taxon>Metazoa</taxon>
        <taxon>Ecdysozoa</taxon>
        <taxon>Arthropoda</taxon>
        <taxon>Hexapoda</taxon>
        <taxon>Collembola</taxon>
        <taxon>Entomobryomorpha</taxon>
        <taxon>Isotomoidea</taxon>
        <taxon>Isotomidae</taxon>
        <taxon>Proisotominae</taxon>
        <taxon>Folsomia</taxon>
    </lineage>
</organism>
<keyword evidence="1" id="KW-0812">Transmembrane</keyword>
<dbReference type="EMBL" id="LNIX01000002">
    <property type="protein sequence ID" value="OXA60230.1"/>
    <property type="molecule type" value="Genomic_DNA"/>
</dbReference>
<dbReference type="GO" id="GO:0004622">
    <property type="term" value="F:phosphatidylcholine lysophospholipase activity"/>
    <property type="evidence" value="ECO:0007669"/>
    <property type="project" value="TreeGrafter"/>
</dbReference>
<dbReference type="Proteomes" id="UP000198287">
    <property type="component" value="Unassembled WGS sequence"/>
</dbReference>
<dbReference type="GO" id="GO:0052651">
    <property type="term" value="P:monoacylglycerol catabolic process"/>
    <property type="evidence" value="ECO:0007669"/>
    <property type="project" value="TreeGrafter"/>
</dbReference>
<reference evidence="3 4" key="1">
    <citation type="submission" date="2015-12" db="EMBL/GenBank/DDBJ databases">
        <title>The genome of Folsomia candida.</title>
        <authorList>
            <person name="Faddeeva A."/>
            <person name="Derks M.F."/>
            <person name="Anvar Y."/>
            <person name="Smit S."/>
            <person name="Van Straalen N."/>
            <person name="Roelofs D."/>
        </authorList>
    </citation>
    <scope>NUCLEOTIDE SEQUENCE [LARGE SCALE GENOMIC DNA]</scope>
    <source>
        <strain evidence="3 4">VU population</strain>
        <tissue evidence="3">Whole body</tissue>
    </source>
</reference>
<protein>
    <submittedName>
        <fullName evidence="3">Monoacylglycerol lipase ABHD12</fullName>
    </submittedName>
</protein>
<name>A0A226ESK4_FOLCA</name>
<dbReference type="GO" id="GO:0005789">
    <property type="term" value="C:endoplasmic reticulum membrane"/>
    <property type="evidence" value="ECO:0007669"/>
    <property type="project" value="TreeGrafter"/>
</dbReference>
<dbReference type="Gene3D" id="3.40.50.1820">
    <property type="entry name" value="alpha/beta hydrolase"/>
    <property type="match status" value="1"/>
</dbReference>
<dbReference type="Pfam" id="PF00561">
    <property type="entry name" value="Abhydrolase_1"/>
    <property type="match status" value="1"/>
</dbReference>
<dbReference type="STRING" id="158441.A0A226ESK4"/>
<evidence type="ECO:0000313" key="3">
    <source>
        <dbReference type="EMBL" id="OXA60230.1"/>
    </source>
</evidence>
<dbReference type="GO" id="GO:0006660">
    <property type="term" value="P:phosphatidylserine catabolic process"/>
    <property type="evidence" value="ECO:0007669"/>
    <property type="project" value="TreeGrafter"/>
</dbReference>
<dbReference type="PANTHER" id="PTHR12277:SF194">
    <property type="entry name" value="FI04476P"/>
    <property type="match status" value="1"/>
</dbReference>
<feature type="transmembrane region" description="Helical" evidence="1">
    <location>
        <begin position="31"/>
        <end position="51"/>
    </location>
</feature>
<sequence length="374" mass="42145">MGLGLRALFTAITAGAVLILTVWYYEMQIHFGFKIAVGATILLYLFIPFLFHFSISIQQHLVFLPFVRWPHNVNFSAPETEELFGTRNLYLTPEEGISIGVWHLLPNSLIADSKGRNDEYWENAMRNSGRPIILYLHGNSGSRAGPHRKELYQILQELDSHVLCLDYRGYADSTQVAPTETGVVSDARALYKYIRRIVGNTGNTKIFVWGHSLGTGVASHMVADLCVEGDSPAALILESPFTNIGEEVKNHMLSAIYRYLPGFDYIFVRPLEKNDIAFQSDRHIAKIDIPIAIFHAIDDPVVPFALGVKLFRIAGRSRGTLAKPVYFKRFGEGFAHKFICRSPDLPNLVKQFQNCTTSDTWPCVGFDNFNIEIE</sequence>